<dbReference type="Pfam" id="PF23865">
    <property type="entry name" value="DUF7223"/>
    <property type="match status" value="1"/>
</dbReference>
<dbReference type="STRING" id="2512241.A0A553I8F4"/>
<organism evidence="4 5">
    <name type="scientific">Xylaria flabelliformis</name>
    <dbReference type="NCBI Taxonomy" id="2512241"/>
    <lineage>
        <taxon>Eukaryota</taxon>
        <taxon>Fungi</taxon>
        <taxon>Dikarya</taxon>
        <taxon>Ascomycota</taxon>
        <taxon>Pezizomycotina</taxon>
        <taxon>Sordariomycetes</taxon>
        <taxon>Xylariomycetidae</taxon>
        <taxon>Xylariales</taxon>
        <taxon>Xylariaceae</taxon>
        <taxon>Xylaria</taxon>
    </lineage>
</organism>
<sequence>MRAQAGFLALFSVPRSVAALYNLPEPPLPRHEGNFGDLFDTIQSDVLRRSTHDASFPLHFAATNQVLFNGNFGDSMLTVKCIECKTSGEVTASAMLPNISDIDITQPDDIFNDSMLGITFNGVGATIDLDLTAASSWEFSIPLLKTESPIGIAGPGFQIGVVFSVDLVLKVSGKVNTEGGFKVAIPDGSTFMIPFDEAKPNVANFNGASASLLPIKVDFPADMTAALQLKVQAGVMLPDLEIIEAKALAGASIAIPEVILKESASSFPSNSCAIPVSAELNINAGVFIDVGADLAGIDIGEFNPTALTTLFAASTSTCLSSAGNTSISESKTSAGNYSASAKPTPHHTSFRPGRPTPKPNPGPSFRPPPFVGPKPTTLVTTVKSPPQGNPSGPGPGVPSSFAVAARSYARRTAYPITLQSLATPITNSAAEAAVTPVREAVSAVSVVSLRPVLS</sequence>
<feature type="signal peptide" evidence="2">
    <location>
        <begin position="1"/>
        <end position="19"/>
    </location>
</feature>
<comment type="caution">
    <text evidence="4">The sequence shown here is derived from an EMBL/GenBank/DDBJ whole genome shotgun (WGS) entry which is preliminary data.</text>
</comment>
<feature type="region of interest" description="Disordered" evidence="1">
    <location>
        <begin position="322"/>
        <end position="398"/>
    </location>
</feature>
<evidence type="ECO:0000256" key="2">
    <source>
        <dbReference type="SAM" id="SignalP"/>
    </source>
</evidence>
<feature type="compositionally biased region" description="Polar residues" evidence="1">
    <location>
        <begin position="323"/>
        <end position="341"/>
    </location>
</feature>
<keyword evidence="5" id="KW-1185">Reference proteome</keyword>
<dbReference type="Proteomes" id="UP000319160">
    <property type="component" value="Unassembled WGS sequence"/>
</dbReference>
<evidence type="ECO:0000256" key="1">
    <source>
        <dbReference type="SAM" id="MobiDB-lite"/>
    </source>
</evidence>
<dbReference type="EMBL" id="VFLP01000011">
    <property type="protein sequence ID" value="TRX96462.1"/>
    <property type="molecule type" value="Genomic_DNA"/>
</dbReference>
<feature type="compositionally biased region" description="Pro residues" evidence="1">
    <location>
        <begin position="354"/>
        <end position="372"/>
    </location>
</feature>
<dbReference type="OrthoDB" id="4733706at2759"/>
<feature type="chain" id="PRO_5022099790" description="DUF7223 domain-containing protein" evidence="2">
    <location>
        <begin position="20"/>
        <end position="454"/>
    </location>
</feature>
<evidence type="ECO:0000313" key="4">
    <source>
        <dbReference type="EMBL" id="TRX96462.1"/>
    </source>
</evidence>
<proteinExistence type="predicted"/>
<accession>A0A553I8F4</accession>
<name>A0A553I8F4_9PEZI</name>
<evidence type="ECO:0000259" key="3">
    <source>
        <dbReference type="Pfam" id="PF23865"/>
    </source>
</evidence>
<protein>
    <recommendedName>
        <fullName evidence="3">DUF7223 domain-containing protein</fullName>
    </recommendedName>
</protein>
<dbReference type="AlphaFoldDB" id="A0A553I8F4"/>
<feature type="domain" description="DUF7223" evidence="3">
    <location>
        <begin position="64"/>
        <end position="292"/>
    </location>
</feature>
<gene>
    <name evidence="4" type="ORF">FHL15_002734</name>
</gene>
<keyword evidence="2" id="KW-0732">Signal</keyword>
<dbReference type="InterPro" id="IPR055647">
    <property type="entry name" value="DUF7223"/>
</dbReference>
<evidence type="ECO:0000313" key="5">
    <source>
        <dbReference type="Proteomes" id="UP000319160"/>
    </source>
</evidence>
<reference evidence="5" key="1">
    <citation type="submission" date="2019-06" db="EMBL/GenBank/DDBJ databases">
        <title>Draft genome sequence of the griseofulvin-producing fungus Xylaria cubensis strain G536.</title>
        <authorList>
            <person name="Mead M.E."/>
            <person name="Raja H.A."/>
            <person name="Steenwyk J.L."/>
            <person name="Knowles S.L."/>
            <person name="Oberlies N.H."/>
            <person name="Rokas A."/>
        </authorList>
    </citation>
    <scope>NUCLEOTIDE SEQUENCE [LARGE SCALE GENOMIC DNA]</scope>
    <source>
        <strain evidence="5">G536</strain>
    </source>
</reference>